<keyword evidence="1" id="KW-1133">Transmembrane helix</keyword>
<dbReference type="AlphaFoldDB" id="A0A837P6U5"/>
<gene>
    <name evidence="2" type="ORF">WJL_1916</name>
</gene>
<reference evidence="2 3" key="1">
    <citation type="submission" date="2015-10" db="EMBL/GenBank/DDBJ databases">
        <title>Resequencing of Lactobacillus plantarum WJL strain genome.</title>
        <authorList>
            <person name="Martino M.E."/>
        </authorList>
    </citation>
    <scope>NUCLEOTIDE SEQUENCE [LARGE SCALE GENOMIC DNA]</scope>
    <source>
        <strain evidence="2 3">WJL</strain>
    </source>
</reference>
<keyword evidence="1" id="KW-0812">Transmembrane</keyword>
<sequence length="51" mass="5782">MQQLQPFANNLTYHSSLHIDQQYLNRNFAVSALASANVAAAIYFVQFITSY</sequence>
<dbReference type="EMBL" id="LKLZ01000006">
    <property type="protein sequence ID" value="KPN42880.1"/>
    <property type="molecule type" value="Genomic_DNA"/>
</dbReference>
<dbReference type="Proteomes" id="UP000050511">
    <property type="component" value="Unassembled WGS sequence"/>
</dbReference>
<feature type="transmembrane region" description="Helical" evidence="1">
    <location>
        <begin position="28"/>
        <end position="48"/>
    </location>
</feature>
<comment type="caution">
    <text evidence="2">The sequence shown here is derived from an EMBL/GenBank/DDBJ whole genome shotgun (WGS) entry which is preliminary data.</text>
</comment>
<keyword evidence="1" id="KW-0472">Membrane</keyword>
<protein>
    <submittedName>
        <fullName evidence="2">Uncharacterized protein</fullName>
    </submittedName>
</protein>
<evidence type="ECO:0000313" key="3">
    <source>
        <dbReference type="Proteomes" id="UP000050511"/>
    </source>
</evidence>
<proteinExistence type="predicted"/>
<name>A0A837P6U5_LACPN</name>
<organism evidence="2 3">
    <name type="scientific">Lactiplantibacillus plantarum WJL</name>
    <dbReference type="NCBI Taxonomy" id="1350466"/>
    <lineage>
        <taxon>Bacteria</taxon>
        <taxon>Bacillati</taxon>
        <taxon>Bacillota</taxon>
        <taxon>Bacilli</taxon>
        <taxon>Lactobacillales</taxon>
        <taxon>Lactobacillaceae</taxon>
        <taxon>Lactiplantibacillus</taxon>
    </lineage>
</organism>
<accession>A0A837P6U5</accession>
<evidence type="ECO:0000313" key="2">
    <source>
        <dbReference type="EMBL" id="KPN42880.1"/>
    </source>
</evidence>
<evidence type="ECO:0000256" key="1">
    <source>
        <dbReference type="SAM" id="Phobius"/>
    </source>
</evidence>